<dbReference type="Gene3D" id="3.40.190.10">
    <property type="entry name" value="Periplasmic binding protein-like II"/>
    <property type="match status" value="2"/>
</dbReference>
<dbReference type="InterPro" id="IPR001638">
    <property type="entry name" value="Solute-binding_3/MltF_N"/>
</dbReference>
<dbReference type="PANTHER" id="PTHR38834:SF3">
    <property type="entry name" value="SOLUTE-BINDING PROTEIN FAMILY 3_N-TERMINAL DOMAIN-CONTAINING PROTEIN"/>
    <property type="match status" value="1"/>
</dbReference>
<dbReference type="AlphaFoldDB" id="A0A1S6HVJ8"/>
<evidence type="ECO:0000313" key="2">
    <source>
        <dbReference type="EMBL" id="AQS39519.1"/>
    </source>
</evidence>
<name>A0A1S6HVJ8_9GAMM</name>
<proteinExistence type="predicted"/>
<feature type="domain" description="Solute-binding protein family 3/N-terminal" evidence="1">
    <location>
        <begin position="39"/>
        <end position="259"/>
    </location>
</feature>
<evidence type="ECO:0000259" key="1">
    <source>
        <dbReference type="SMART" id="SM00062"/>
    </source>
</evidence>
<dbReference type="PANTHER" id="PTHR38834">
    <property type="entry name" value="PERIPLASMIC SUBSTRATE BINDING PROTEIN FAMILY 3"/>
    <property type="match status" value="1"/>
</dbReference>
<dbReference type="STRING" id="225848.Sps_04433"/>
<accession>A0A1S6HVJ8</accession>
<dbReference type="KEGG" id="spsw:Sps_04433"/>
<sequence length="273" mass="30788">MRPRFPERVIFLNLLIVMSVVLIGFIQQVRAEHDEEKTKLRLLTESWVPVSFEEAGVAKGYSVELVNQLQFFIGTHVKPEVLPWARALSIAEATPNVLLFATSINEERKKQFDFVGPILTSRISLFARSDDALEIKSIEGISEFGAIGVYRGTIGESLLKRAGVTDLLVASFPEHSAKQLMRGRIRLWCQAELAVESLLAKINVDRSKVKPVLVIADIDLYLAFSKGTPQKVIRVWAEALTAFKASGRFALLHHEYFDDLPVSEQVDIIWRDR</sequence>
<evidence type="ECO:0000313" key="3">
    <source>
        <dbReference type="Proteomes" id="UP000189545"/>
    </source>
</evidence>
<dbReference type="SUPFAM" id="SSF53850">
    <property type="entry name" value="Periplasmic binding protein-like II"/>
    <property type="match status" value="1"/>
</dbReference>
<keyword evidence="3" id="KW-1185">Reference proteome</keyword>
<reference evidence="2 3" key="1">
    <citation type="submission" date="2016-03" db="EMBL/GenBank/DDBJ databases">
        <title>Complete genome sequence of Shewanella psychrophila WP2, a deep sea bacterium isolated from west Pacific sediment.</title>
        <authorList>
            <person name="Xu G."/>
            <person name="Jian H."/>
        </authorList>
    </citation>
    <scope>NUCLEOTIDE SEQUENCE [LARGE SCALE GENOMIC DNA]</scope>
    <source>
        <strain evidence="2 3">WP2</strain>
    </source>
</reference>
<protein>
    <submittedName>
        <fullName evidence="2">Amino acid ABC transporter substrate-binding protein, PAAT family</fullName>
    </submittedName>
</protein>
<gene>
    <name evidence="2" type="ORF">Sps_04433</name>
</gene>
<dbReference type="Proteomes" id="UP000189545">
    <property type="component" value="Chromosome"/>
</dbReference>
<organism evidence="2 3">
    <name type="scientific">Shewanella psychrophila</name>
    <dbReference type="NCBI Taxonomy" id="225848"/>
    <lineage>
        <taxon>Bacteria</taxon>
        <taxon>Pseudomonadati</taxon>
        <taxon>Pseudomonadota</taxon>
        <taxon>Gammaproteobacteria</taxon>
        <taxon>Alteromonadales</taxon>
        <taxon>Shewanellaceae</taxon>
        <taxon>Shewanella</taxon>
    </lineage>
</organism>
<dbReference type="RefSeq" id="WP_237157908.1">
    <property type="nucleotide sequence ID" value="NZ_CP014782.1"/>
</dbReference>
<dbReference type="SMART" id="SM00062">
    <property type="entry name" value="PBPb"/>
    <property type="match status" value="1"/>
</dbReference>
<dbReference type="EMBL" id="CP014782">
    <property type="protein sequence ID" value="AQS39519.1"/>
    <property type="molecule type" value="Genomic_DNA"/>
</dbReference>
<dbReference type="Pfam" id="PF00497">
    <property type="entry name" value="SBP_bac_3"/>
    <property type="match status" value="1"/>
</dbReference>